<dbReference type="Pfam" id="PF05565">
    <property type="entry name" value="Sipho_Gp157"/>
    <property type="match status" value="1"/>
</dbReference>
<evidence type="ECO:0000313" key="2">
    <source>
        <dbReference type="Proteomes" id="UP000195569"/>
    </source>
</evidence>
<accession>A0A1N7SSN9</accession>
<gene>
    <name evidence="1" type="ORF">BN2476_830056</name>
</gene>
<organism evidence="1 2">
    <name type="scientific">Paraburkholderia piptadeniae</name>
    <dbReference type="NCBI Taxonomy" id="1701573"/>
    <lineage>
        <taxon>Bacteria</taxon>
        <taxon>Pseudomonadati</taxon>
        <taxon>Pseudomonadota</taxon>
        <taxon>Betaproteobacteria</taxon>
        <taxon>Burkholderiales</taxon>
        <taxon>Burkholderiaceae</taxon>
        <taxon>Paraburkholderia</taxon>
    </lineage>
</organism>
<dbReference type="EMBL" id="CYGY02000083">
    <property type="protein sequence ID" value="SIT50485.1"/>
    <property type="molecule type" value="Genomic_DNA"/>
</dbReference>
<sequence length="167" mass="18517">MSSLSLYNLTGQWLAMRDQLADAGFDETTITDTLDAESGDYDEKVSRVAMVIEEFDAMAEAKKALAKKFSEEATLLDNRSKSLRAYLSRSMSATGRTSVDHELIRVKLYIGRDEQIIISNPDEVPINFIRTKTETYPDKTAIKAALKGGGTVPGAELLKKDRLSLLH</sequence>
<dbReference type="Proteomes" id="UP000195569">
    <property type="component" value="Unassembled WGS sequence"/>
</dbReference>
<dbReference type="AlphaFoldDB" id="A0A1N7SSN9"/>
<name>A0A1N7SSN9_9BURK</name>
<dbReference type="RefSeq" id="WP_087739182.1">
    <property type="nucleotide sequence ID" value="NZ_CYGY02000083.1"/>
</dbReference>
<protein>
    <recommendedName>
        <fullName evidence="3">Siphovirus Gp157 family protein</fullName>
    </recommendedName>
</protein>
<keyword evidence="2" id="KW-1185">Reference proteome</keyword>
<dbReference type="InterPro" id="IPR008840">
    <property type="entry name" value="Sipho_Gp157"/>
</dbReference>
<comment type="caution">
    <text evidence="1">The sequence shown here is derived from an EMBL/GenBank/DDBJ whole genome shotgun (WGS) entry which is preliminary data.</text>
</comment>
<dbReference type="OrthoDB" id="8611610at2"/>
<evidence type="ECO:0000313" key="1">
    <source>
        <dbReference type="EMBL" id="SIT50485.1"/>
    </source>
</evidence>
<reference evidence="1" key="1">
    <citation type="submission" date="2016-12" db="EMBL/GenBank/DDBJ databases">
        <authorList>
            <person name="Moulin L."/>
        </authorList>
    </citation>
    <scope>NUCLEOTIDE SEQUENCE [LARGE SCALE GENOMIC DNA]</scope>
    <source>
        <strain evidence="1">STM 7183</strain>
    </source>
</reference>
<evidence type="ECO:0008006" key="3">
    <source>
        <dbReference type="Google" id="ProtNLM"/>
    </source>
</evidence>
<proteinExistence type="predicted"/>